<dbReference type="EMBL" id="KL584995">
    <property type="protein sequence ID" value="KEQ80850.1"/>
    <property type="molecule type" value="Genomic_DNA"/>
</dbReference>
<dbReference type="HOGENOM" id="CLU_1834778_0_0_1"/>
<dbReference type="Proteomes" id="UP000030706">
    <property type="component" value="Unassembled WGS sequence"/>
</dbReference>
<gene>
    <name evidence="1" type="ORF">M438DRAFT_103565</name>
</gene>
<dbReference type="AlphaFoldDB" id="A0A074X5R4"/>
<protein>
    <submittedName>
        <fullName evidence="1">Uncharacterized protein</fullName>
    </submittedName>
</protein>
<dbReference type="GeneID" id="40740956"/>
<sequence length="140" mass="15858">MRQLLVSVSIIGGHGSYVELELVRKFDHSHILKSGHALTSSFARLHEWPNFLKTRLASRVFSNMDNLCIHLTVQDACVIIGLEDGKNVIRTICLRESLRPDLERSVRAVFGPIESPNPFSPSLIDRMVTELTPLLTRRVR</sequence>
<reference evidence="1 2" key="1">
    <citation type="journal article" date="2014" name="BMC Genomics">
        <title>Genome sequencing of four Aureobasidium pullulans varieties: biotechnological potential, stress tolerance, and description of new species.</title>
        <authorList>
            <person name="Gostin Ar C."/>
            <person name="Ohm R.A."/>
            <person name="Kogej T."/>
            <person name="Sonjak S."/>
            <person name="Turk M."/>
            <person name="Zajc J."/>
            <person name="Zalar P."/>
            <person name="Grube M."/>
            <person name="Sun H."/>
            <person name="Han J."/>
            <person name="Sharma A."/>
            <person name="Chiniquy J."/>
            <person name="Ngan C.Y."/>
            <person name="Lipzen A."/>
            <person name="Barry K."/>
            <person name="Grigoriev I.V."/>
            <person name="Gunde-Cimerman N."/>
        </authorList>
    </citation>
    <scope>NUCLEOTIDE SEQUENCE [LARGE SCALE GENOMIC DNA]</scope>
    <source>
        <strain evidence="1 2">EXF-150</strain>
    </source>
</reference>
<name>A0A074X5R4_AURPU</name>
<dbReference type="RefSeq" id="XP_029757037.1">
    <property type="nucleotide sequence ID" value="XM_029898650.1"/>
</dbReference>
<evidence type="ECO:0000313" key="2">
    <source>
        <dbReference type="Proteomes" id="UP000030706"/>
    </source>
</evidence>
<organism evidence="1 2">
    <name type="scientific">Aureobasidium pullulans EXF-150</name>
    <dbReference type="NCBI Taxonomy" id="1043002"/>
    <lineage>
        <taxon>Eukaryota</taxon>
        <taxon>Fungi</taxon>
        <taxon>Dikarya</taxon>
        <taxon>Ascomycota</taxon>
        <taxon>Pezizomycotina</taxon>
        <taxon>Dothideomycetes</taxon>
        <taxon>Dothideomycetidae</taxon>
        <taxon>Dothideales</taxon>
        <taxon>Saccotheciaceae</taxon>
        <taxon>Aureobasidium</taxon>
    </lineage>
</organism>
<keyword evidence="2" id="KW-1185">Reference proteome</keyword>
<proteinExistence type="predicted"/>
<evidence type="ECO:0000313" key="1">
    <source>
        <dbReference type="EMBL" id="KEQ80850.1"/>
    </source>
</evidence>
<accession>A0A074X5R4</accession>